<evidence type="ECO:0000313" key="7">
    <source>
        <dbReference type="EMBL" id="PNR46911.1"/>
    </source>
</evidence>
<dbReference type="GO" id="GO:0034511">
    <property type="term" value="F:U3 snoRNA binding"/>
    <property type="evidence" value="ECO:0000318"/>
    <property type="project" value="GO_Central"/>
</dbReference>
<feature type="compositionally biased region" description="Gly residues" evidence="4">
    <location>
        <begin position="27"/>
        <end position="48"/>
    </location>
</feature>
<proteinExistence type="inferred from homology"/>
<dbReference type="Proteomes" id="UP000006727">
    <property type="component" value="Chromosome 10"/>
</dbReference>
<protein>
    <recommendedName>
        <fullName evidence="10">U3 small nucleolar RNA-associated protein 25</fullName>
    </recommendedName>
</protein>
<evidence type="ECO:0008006" key="10">
    <source>
        <dbReference type="Google" id="ProtNLM"/>
    </source>
</evidence>
<dbReference type="FunCoup" id="A0A2K1JZG0">
    <property type="interactions" value="4233"/>
</dbReference>
<dbReference type="OrthoDB" id="10264378at2759"/>
<reference evidence="7 9" key="2">
    <citation type="journal article" date="2018" name="Plant J.">
        <title>The Physcomitrella patens chromosome-scale assembly reveals moss genome structure and evolution.</title>
        <authorList>
            <person name="Lang D."/>
            <person name="Ullrich K.K."/>
            <person name="Murat F."/>
            <person name="Fuchs J."/>
            <person name="Jenkins J."/>
            <person name="Haas F.B."/>
            <person name="Piednoel M."/>
            <person name="Gundlach H."/>
            <person name="Van Bel M."/>
            <person name="Meyberg R."/>
            <person name="Vives C."/>
            <person name="Morata J."/>
            <person name="Symeonidi A."/>
            <person name="Hiss M."/>
            <person name="Muchero W."/>
            <person name="Kamisugi Y."/>
            <person name="Saleh O."/>
            <person name="Blanc G."/>
            <person name="Decker E.L."/>
            <person name="van Gessel N."/>
            <person name="Grimwood J."/>
            <person name="Hayes R.D."/>
            <person name="Graham S.W."/>
            <person name="Gunter L.E."/>
            <person name="McDaniel S.F."/>
            <person name="Hoernstein S.N.W."/>
            <person name="Larsson A."/>
            <person name="Li F.W."/>
            <person name="Perroud P.F."/>
            <person name="Phillips J."/>
            <person name="Ranjan P."/>
            <person name="Rokshar D.S."/>
            <person name="Rothfels C.J."/>
            <person name="Schneider L."/>
            <person name="Shu S."/>
            <person name="Stevenson D.W."/>
            <person name="Thummler F."/>
            <person name="Tillich M."/>
            <person name="Villarreal Aguilar J.C."/>
            <person name="Widiez T."/>
            <person name="Wong G.K."/>
            <person name="Wymore A."/>
            <person name="Zhang Y."/>
            <person name="Zimmer A.D."/>
            <person name="Quatrano R.S."/>
            <person name="Mayer K.F.X."/>
            <person name="Goodstein D."/>
            <person name="Casacuberta J.M."/>
            <person name="Vandepoele K."/>
            <person name="Reski R."/>
            <person name="Cuming A.C."/>
            <person name="Tuskan G.A."/>
            <person name="Maumus F."/>
            <person name="Salse J."/>
            <person name="Schmutz J."/>
            <person name="Rensing S.A."/>
        </authorList>
    </citation>
    <scope>NUCLEOTIDE SEQUENCE [LARGE SCALE GENOMIC DNA]</scope>
    <source>
        <strain evidence="8 9">cv. Gransden 2004</strain>
    </source>
</reference>
<dbReference type="InterPro" id="IPR053939">
    <property type="entry name" value="UTP25_C"/>
</dbReference>
<feature type="domain" description="UTP25 C-terminal" evidence="5">
    <location>
        <begin position="640"/>
        <end position="815"/>
    </location>
</feature>
<dbReference type="OMA" id="QDRGDTF"/>
<comment type="similarity">
    <text evidence="2">Belongs to the UTP25 family.</text>
</comment>
<feature type="domain" description="UTP25 NTP hydrolase-like" evidence="6">
    <location>
        <begin position="349"/>
        <end position="630"/>
    </location>
</feature>
<dbReference type="PaxDb" id="3218-PP1S181_40V6.1"/>
<organism evidence="7">
    <name type="scientific">Physcomitrium patens</name>
    <name type="common">Spreading-leaved earth moss</name>
    <name type="synonym">Physcomitrella patens</name>
    <dbReference type="NCBI Taxonomy" id="3218"/>
    <lineage>
        <taxon>Eukaryota</taxon>
        <taxon>Viridiplantae</taxon>
        <taxon>Streptophyta</taxon>
        <taxon>Embryophyta</taxon>
        <taxon>Bryophyta</taxon>
        <taxon>Bryophytina</taxon>
        <taxon>Bryopsida</taxon>
        <taxon>Funariidae</taxon>
        <taxon>Funariales</taxon>
        <taxon>Funariaceae</taxon>
        <taxon>Physcomitrium</taxon>
    </lineage>
</organism>
<sequence length="816" mass="91559">MKRKHGSSGGEGRGGGGRRGGGRGGRRGGGGGGGGGRGGRRGGSGGGRGGRRGGGRGGGGGDRSKRGRNHIDYEPQPEVKPAQATENNVASEEEEDEDGENGEPTSAYTTLLQTLQATNESFAKAYAPRRKEEQGASESSEDDEDYEELGSELEGEDGSELGDELDGGIPEEDGQESVGVEDDDEENGDAEADSSSESEWEEVADGEEVEMGEAEEEDGDQDSDSERLSSGAGAGTSEDPFKKHMELDIADTKIAELVDGKVKFKTEMKVAGLPKGTWLTNTSTFPKVEKELKNCALKERLLKHWQGQIKHKQFGDFRTEGQAQFFSFCNNYEDIMLTLRCGIQGTVASNEEHETYVDAYVLHVLNHVLKTRDLVTKNNEKLQRQQTALNENGKRGADFIDPPRDQGFTRPKVLMLLPMRSTALKLVKKLIELAPKAQTVDIEHKARFFDDFGAEDDEEDQVLIEEGQEGSNEYTGGKPADFKALFSGNNDDHFRIGIKFTRKSIKLYSDFYSSDIIVASPLGLITQIGEAESSKKDNSKDVDFLSSIEIVVMDYTDVILMQNWMHVLTLFDHLNRIPQSQHGTDFMRIREWCLNGHSRHYRQTMILSAFPDAKINALFHRSCVNHAGKVKLRMEYPGILSKVMLKIRQVYERIDCKAISEVDDARFEYFTKQVFPRIKGSHQGGILLFASSFDFVRLRNFLKSQECSFCLLNEYTKQSDISRSRSWFFHRKRDIMLYTERAHFYHRYKIRGIRELIFYSLPDHAQFYCEISNLLEGFSSCTVLFSKLDKIQLERIVGSTYAERMLKSKQSIFTFM</sequence>
<dbReference type="Gene3D" id="3.40.50.300">
    <property type="entry name" value="P-loop containing nucleotide triphosphate hydrolases"/>
    <property type="match status" value="1"/>
</dbReference>
<dbReference type="EMBL" id="ABEU02000010">
    <property type="protein sequence ID" value="PNR46911.1"/>
    <property type="molecule type" value="Genomic_DNA"/>
</dbReference>
<feature type="region of interest" description="Disordered" evidence="4">
    <location>
        <begin position="1"/>
        <end position="243"/>
    </location>
</feature>
<dbReference type="InterPro" id="IPR053940">
    <property type="entry name" value="UTP25_NTPase-like"/>
</dbReference>
<evidence type="ECO:0000256" key="3">
    <source>
        <dbReference type="ARBA" id="ARBA00023242"/>
    </source>
</evidence>
<dbReference type="GO" id="GO:0019843">
    <property type="term" value="F:rRNA binding"/>
    <property type="evidence" value="ECO:0000318"/>
    <property type="project" value="GO_Central"/>
</dbReference>
<dbReference type="RefSeq" id="XP_024386757.1">
    <property type="nucleotide sequence ID" value="XM_024530989.2"/>
</dbReference>
<feature type="compositionally biased region" description="Acidic residues" evidence="4">
    <location>
        <begin position="139"/>
        <end position="223"/>
    </location>
</feature>
<feature type="compositionally biased region" description="Gly residues" evidence="4">
    <location>
        <begin position="7"/>
        <end position="19"/>
    </location>
</feature>
<dbReference type="InterPro" id="IPR027417">
    <property type="entry name" value="P-loop_NTPase"/>
</dbReference>
<dbReference type="InterPro" id="IPR010678">
    <property type="entry name" value="UTP25"/>
</dbReference>
<evidence type="ECO:0000259" key="6">
    <source>
        <dbReference type="Pfam" id="PF22916"/>
    </source>
</evidence>
<reference evidence="7 9" key="1">
    <citation type="journal article" date="2008" name="Science">
        <title>The Physcomitrella genome reveals evolutionary insights into the conquest of land by plants.</title>
        <authorList>
            <person name="Rensing S."/>
            <person name="Lang D."/>
            <person name="Zimmer A."/>
            <person name="Terry A."/>
            <person name="Salamov A."/>
            <person name="Shapiro H."/>
            <person name="Nishiyama T."/>
            <person name="Perroud P.-F."/>
            <person name="Lindquist E."/>
            <person name="Kamisugi Y."/>
            <person name="Tanahashi T."/>
            <person name="Sakakibara K."/>
            <person name="Fujita T."/>
            <person name="Oishi K."/>
            <person name="Shin-I T."/>
            <person name="Kuroki Y."/>
            <person name="Toyoda A."/>
            <person name="Suzuki Y."/>
            <person name="Hashimoto A."/>
            <person name="Yamaguchi K."/>
            <person name="Sugano A."/>
            <person name="Kohara Y."/>
            <person name="Fujiyama A."/>
            <person name="Anterola A."/>
            <person name="Aoki S."/>
            <person name="Ashton N."/>
            <person name="Barbazuk W.B."/>
            <person name="Barker E."/>
            <person name="Bennetzen J."/>
            <person name="Bezanilla M."/>
            <person name="Blankenship R."/>
            <person name="Cho S.H."/>
            <person name="Dutcher S."/>
            <person name="Estelle M."/>
            <person name="Fawcett J.A."/>
            <person name="Gundlach H."/>
            <person name="Hanada K."/>
            <person name="Heyl A."/>
            <person name="Hicks K.A."/>
            <person name="Hugh J."/>
            <person name="Lohr M."/>
            <person name="Mayer K."/>
            <person name="Melkozernov A."/>
            <person name="Murata T."/>
            <person name="Nelson D."/>
            <person name="Pils B."/>
            <person name="Prigge M."/>
            <person name="Reiss B."/>
            <person name="Renner T."/>
            <person name="Rombauts S."/>
            <person name="Rushton P."/>
            <person name="Sanderfoot A."/>
            <person name="Schween G."/>
            <person name="Shiu S.-H."/>
            <person name="Stueber K."/>
            <person name="Theodoulou F.L."/>
            <person name="Tu H."/>
            <person name="Van de Peer Y."/>
            <person name="Verrier P.J."/>
            <person name="Waters E."/>
            <person name="Wood A."/>
            <person name="Yang L."/>
            <person name="Cove D."/>
            <person name="Cuming A."/>
            <person name="Hasebe M."/>
            <person name="Lucas S."/>
            <person name="Mishler D.B."/>
            <person name="Reski R."/>
            <person name="Grigoriev I."/>
            <person name="Quatrano R.S."/>
            <person name="Boore J.L."/>
        </authorList>
    </citation>
    <scope>NUCLEOTIDE SEQUENCE [LARGE SCALE GENOMIC DNA]</scope>
    <source>
        <strain evidence="8 9">cv. Gransden 2004</strain>
    </source>
</reference>
<evidence type="ECO:0000313" key="8">
    <source>
        <dbReference type="EnsemblPlants" id="Pp3c10_17670V3.1"/>
    </source>
</evidence>
<dbReference type="GO" id="GO:0032040">
    <property type="term" value="C:small-subunit processome"/>
    <property type="evidence" value="ECO:0000318"/>
    <property type="project" value="GO_Central"/>
</dbReference>
<evidence type="ECO:0000256" key="2">
    <source>
        <dbReference type="ARBA" id="ARBA00009223"/>
    </source>
</evidence>
<dbReference type="Pfam" id="PF06862">
    <property type="entry name" value="Utp25_C"/>
    <property type="match status" value="1"/>
</dbReference>
<evidence type="ECO:0000259" key="5">
    <source>
        <dbReference type="Pfam" id="PF06862"/>
    </source>
</evidence>
<dbReference type="PANTHER" id="PTHR12933">
    <property type="entry name" value="ORF PROTEIN-RELATED"/>
    <property type="match status" value="1"/>
</dbReference>
<accession>A0A2K1JZG0</accession>
<keyword evidence="3" id="KW-0539">Nucleus</keyword>
<dbReference type="KEGG" id="ppp:112287696"/>
<evidence type="ECO:0000256" key="1">
    <source>
        <dbReference type="ARBA" id="ARBA00004604"/>
    </source>
</evidence>
<dbReference type="EnsemblPlants" id="Pp3c10_17670V3.1">
    <property type="protein sequence ID" value="Pp3c10_17670V3.1"/>
    <property type="gene ID" value="Pp3c10_17670"/>
</dbReference>
<dbReference type="EnsemblPlants" id="Pp3c10_17670V3.2">
    <property type="protein sequence ID" value="Pp3c10_17670V3.2"/>
    <property type="gene ID" value="Pp3c10_17670"/>
</dbReference>
<feature type="compositionally biased region" description="Acidic residues" evidence="4">
    <location>
        <begin position="91"/>
        <end position="101"/>
    </location>
</feature>
<dbReference type="GO" id="GO:0005730">
    <property type="term" value="C:nucleolus"/>
    <property type="evidence" value="ECO:0000318"/>
    <property type="project" value="GO_Central"/>
</dbReference>
<dbReference type="STRING" id="3218.A0A2K1JZG0"/>
<reference evidence="8" key="3">
    <citation type="submission" date="2020-12" db="UniProtKB">
        <authorList>
            <consortium name="EnsemblPlants"/>
        </authorList>
    </citation>
    <scope>IDENTIFICATION</scope>
</reference>
<gene>
    <name evidence="8" type="primary">LOC112287696</name>
    <name evidence="7" type="ORF">PHYPA_014031</name>
</gene>
<name>A0A2K1JZG0_PHYPA</name>
<comment type="subcellular location">
    <subcellularLocation>
        <location evidence="1">Nucleus</location>
        <location evidence="1">Nucleolus</location>
    </subcellularLocation>
</comment>
<evidence type="ECO:0000256" key="4">
    <source>
        <dbReference type="SAM" id="MobiDB-lite"/>
    </source>
</evidence>
<dbReference type="GO" id="GO:0000462">
    <property type="term" value="P:maturation of SSU-rRNA from tricistronic rRNA transcript (SSU-rRNA, 5.8S rRNA, LSU-rRNA)"/>
    <property type="evidence" value="ECO:0000318"/>
    <property type="project" value="GO_Central"/>
</dbReference>
<dbReference type="Gramene" id="Pp3c10_17670V3.1">
    <property type="protein sequence ID" value="Pp3c10_17670V3.1"/>
    <property type="gene ID" value="Pp3c10_17670"/>
</dbReference>
<dbReference type="GeneID" id="112287696"/>
<dbReference type="Pfam" id="PF22916">
    <property type="entry name" value="UTP25_NTPase-like"/>
    <property type="match status" value="1"/>
</dbReference>
<keyword evidence="9" id="KW-1185">Reference proteome</keyword>
<dbReference type="AlphaFoldDB" id="A0A2K1JZG0"/>
<evidence type="ECO:0000313" key="9">
    <source>
        <dbReference type="Proteomes" id="UP000006727"/>
    </source>
</evidence>
<dbReference type="PANTHER" id="PTHR12933:SF0">
    <property type="entry name" value="U3 SMALL NUCLEOLAR RNA-ASSOCIATED PROTEIN 25 HOMOLOG"/>
    <property type="match status" value="1"/>
</dbReference>
<dbReference type="Gramene" id="Pp3c10_17670V3.2">
    <property type="protein sequence ID" value="Pp3c10_17670V3.2"/>
    <property type="gene ID" value="Pp3c10_17670"/>
</dbReference>